<gene>
    <name evidence="1" type="ORF">J2Z42_001623</name>
</gene>
<comment type="caution">
    <text evidence="1">The sequence shown here is derived from an EMBL/GenBank/DDBJ whole genome shotgun (WGS) entry which is preliminary data.</text>
</comment>
<organism evidence="1 2">
    <name type="scientific">Clostridium algifaecis</name>
    <dbReference type="NCBI Taxonomy" id="1472040"/>
    <lineage>
        <taxon>Bacteria</taxon>
        <taxon>Bacillati</taxon>
        <taxon>Bacillota</taxon>
        <taxon>Clostridia</taxon>
        <taxon>Eubacteriales</taxon>
        <taxon>Clostridiaceae</taxon>
        <taxon>Clostridium</taxon>
    </lineage>
</organism>
<name>A0ABS4KSC7_9CLOT</name>
<dbReference type="Proteomes" id="UP001519307">
    <property type="component" value="Unassembled WGS sequence"/>
</dbReference>
<keyword evidence="2" id="KW-1185">Reference proteome</keyword>
<protein>
    <recommendedName>
        <fullName evidence="3">DUF2292 domain-containing protein</fullName>
    </recommendedName>
</protein>
<proteinExistence type="predicted"/>
<evidence type="ECO:0000313" key="2">
    <source>
        <dbReference type="Proteomes" id="UP001519307"/>
    </source>
</evidence>
<dbReference type="InterPro" id="IPR018743">
    <property type="entry name" value="DUF2292"/>
</dbReference>
<accession>A0ABS4KSC7</accession>
<dbReference type="Pfam" id="PF10055">
    <property type="entry name" value="DUF2292"/>
    <property type="match status" value="1"/>
</dbReference>
<dbReference type="RefSeq" id="WP_209702099.1">
    <property type="nucleotide sequence ID" value="NZ_JAGGLM010000008.1"/>
</dbReference>
<evidence type="ECO:0008006" key="3">
    <source>
        <dbReference type="Google" id="ProtNLM"/>
    </source>
</evidence>
<evidence type="ECO:0000313" key="1">
    <source>
        <dbReference type="EMBL" id="MBP2032944.1"/>
    </source>
</evidence>
<sequence>MNKKGLYANSISQQDLNKLLDMLKVIRYGSITLVIQDGRVVQIDKSEKVRLV</sequence>
<dbReference type="EMBL" id="JAGGLM010000008">
    <property type="protein sequence ID" value="MBP2032944.1"/>
    <property type="molecule type" value="Genomic_DNA"/>
</dbReference>
<reference evidence="1 2" key="1">
    <citation type="submission" date="2021-03" db="EMBL/GenBank/DDBJ databases">
        <title>Genomic Encyclopedia of Type Strains, Phase IV (KMG-IV): sequencing the most valuable type-strain genomes for metagenomic binning, comparative biology and taxonomic classification.</title>
        <authorList>
            <person name="Goeker M."/>
        </authorList>
    </citation>
    <scope>NUCLEOTIDE SEQUENCE [LARGE SCALE GENOMIC DNA]</scope>
    <source>
        <strain evidence="1 2">DSM 28783</strain>
    </source>
</reference>